<gene>
    <name evidence="2" type="ORF">APB76_14400</name>
</gene>
<accession>A0A177XY10</accession>
<comment type="caution">
    <text evidence="2">The sequence shown here is derived from an EMBL/GenBank/DDBJ whole genome shotgun (WGS) entry which is preliminary data.</text>
</comment>
<organism evidence="2 3">
    <name type="scientific">Vibrio bivalvicida</name>
    <dbReference type="NCBI Taxonomy" id="1276888"/>
    <lineage>
        <taxon>Bacteria</taxon>
        <taxon>Pseudomonadati</taxon>
        <taxon>Pseudomonadota</taxon>
        <taxon>Gammaproteobacteria</taxon>
        <taxon>Vibrionales</taxon>
        <taxon>Vibrionaceae</taxon>
        <taxon>Vibrio</taxon>
        <taxon>Vibrio oreintalis group</taxon>
    </lineage>
</organism>
<keyword evidence="1" id="KW-0732">Signal</keyword>
<dbReference type="PANTHER" id="PTHR42779:SF1">
    <property type="entry name" value="PROTEIN YNJB"/>
    <property type="match status" value="1"/>
</dbReference>
<feature type="chain" id="PRO_5008079217" evidence="1">
    <location>
        <begin position="23"/>
        <end position="371"/>
    </location>
</feature>
<dbReference type="RefSeq" id="WP_054961696.1">
    <property type="nucleotide sequence ID" value="NZ_LLEI02000043.1"/>
</dbReference>
<dbReference type="SUPFAM" id="SSF53850">
    <property type="entry name" value="Periplasmic binding protein-like II"/>
    <property type="match status" value="1"/>
</dbReference>
<dbReference type="AlphaFoldDB" id="A0A177XY10"/>
<name>A0A177XY10_9VIBR</name>
<sequence>MKKLLLTAAIATTASLSANTFAYDLNTMTWDQIVKQAKKEKMVNAYIWYLQPEFRKFFRSFEKEYGIKVRVPEGNEAGNRNKLLAEARKDQGTIDVMALDTVKLPMMIQSNVVYGPLTDIIPGSDKLRTNLVGVNTQGYAYAFWGNQTGFAYDPMRVDEKALPQSFDQLTQWIEKHPEQFGVNDPNKGGAGNAFIQRAIYHVSGNSEAYFQSTMDKTAMTQWSKTWHWFEEQKDNIIITASNADSLTRINDGEIAMAPAWEDHLAGLQKDGAITQRIKFYIPEFGMPGGGNIIMIPKNAKNKAAAAVFIHWITSAQAQTGLNTVFGAAPQHPDADDSNALVDSTQRSYSSEFFTSEYATEAKKAFVENVLM</sequence>
<evidence type="ECO:0000313" key="3">
    <source>
        <dbReference type="Proteomes" id="UP000078406"/>
    </source>
</evidence>
<evidence type="ECO:0000313" key="2">
    <source>
        <dbReference type="EMBL" id="OAJ93155.1"/>
    </source>
</evidence>
<dbReference type="PANTHER" id="PTHR42779">
    <property type="entry name" value="PROTEIN YNJB"/>
    <property type="match status" value="1"/>
</dbReference>
<dbReference type="EMBL" id="LLEI02000043">
    <property type="protein sequence ID" value="OAJ93155.1"/>
    <property type="molecule type" value="Genomic_DNA"/>
</dbReference>
<dbReference type="Gene3D" id="3.40.190.10">
    <property type="entry name" value="Periplasmic binding protein-like II"/>
    <property type="match status" value="2"/>
</dbReference>
<reference evidence="2 3" key="1">
    <citation type="journal article" date="2016" name="Syst. Appl. Microbiol.">
        <title>Vibrio bivalvicida sp. nov., a novel larval pathogen for bivalve molluscs reared in a hatchery.</title>
        <authorList>
            <person name="Dubert J."/>
            <person name="Romalde J.L."/>
            <person name="Prado S."/>
            <person name="Barja J.L."/>
        </authorList>
    </citation>
    <scope>NUCLEOTIDE SEQUENCE [LARGE SCALE GENOMIC DNA]</scope>
    <source>
        <strain evidence="2 3">605</strain>
    </source>
</reference>
<dbReference type="Proteomes" id="UP000078406">
    <property type="component" value="Unassembled WGS sequence"/>
</dbReference>
<dbReference type="InterPro" id="IPR006059">
    <property type="entry name" value="SBP"/>
</dbReference>
<dbReference type="Pfam" id="PF13416">
    <property type="entry name" value="SBP_bac_8"/>
    <property type="match status" value="1"/>
</dbReference>
<proteinExistence type="predicted"/>
<evidence type="ECO:0000256" key="1">
    <source>
        <dbReference type="SAM" id="SignalP"/>
    </source>
</evidence>
<feature type="signal peptide" evidence="1">
    <location>
        <begin position="1"/>
        <end position="22"/>
    </location>
</feature>
<protein>
    <submittedName>
        <fullName evidence="2">Potassium transporter Trk</fullName>
    </submittedName>
</protein>